<dbReference type="InterPro" id="IPR014710">
    <property type="entry name" value="RmlC-like_jellyroll"/>
</dbReference>
<evidence type="ECO:0000313" key="2">
    <source>
        <dbReference type="Proteomes" id="UP001221328"/>
    </source>
</evidence>
<dbReference type="EMBL" id="JAQOSK010000033">
    <property type="protein sequence ID" value="MDC2961336.1"/>
    <property type="molecule type" value="Genomic_DNA"/>
</dbReference>
<comment type="caution">
    <text evidence="1">The sequence shown here is derived from an EMBL/GenBank/DDBJ whole genome shotgun (WGS) entry which is preliminary data.</text>
</comment>
<evidence type="ECO:0008006" key="3">
    <source>
        <dbReference type="Google" id="ProtNLM"/>
    </source>
</evidence>
<dbReference type="RefSeq" id="WP_272179169.1">
    <property type="nucleotide sequence ID" value="NZ_JAQOSK010000033.1"/>
</dbReference>
<proteinExistence type="predicted"/>
<sequence>MGNRHTTETAACDVAHDRPSDAEASQAHLNRQVGTRLLFQNSAVRVWEVHLEPGARAPLHCHALNYFWTCTASGTALQWQRNGSEWRRQRRSYAVGDTQFFAYTEASPVVHDLYNDGDTTLRFITVELLGTPQHTPTNITPGGAS</sequence>
<gene>
    <name evidence="1" type="ORF">PO587_43625</name>
</gene>
<keyword evidence="2" id="KW-1185">Reference proteome</keyword>
<organism evidence="1 2">
    <name type="scientific">Streptomyces gilvifuscus</name>
    <dbReference type="NCBI Taxonomy" id="1550617"/>
    <lineage>
        <taxon>Bacteria</taxon>
        <taxon>Bacillati</taxon>
        <taxon>Actinomycetota</taxon>
        <taxon>Actinomycetes</taxon>
        <taxon>Kitasatosporales</taxon>
        <taxon>Streptomycetaceae</taxon>
        <taxon>Streptomyces</taxon>
    </lineage>
</organism>
<dbReference type="InterPro" id="IPR011051">
    <property type="entry name" value="RmlC_Cupin_sf"/>
</dbReference>
<accession>A0ABT5G9I7</accession>
<protein>
    <recommendedName>
        <fullName evidence="3">Cupin domain-containing protein</fullName>
    </recommendedName>
</protein>
<reference evidence="1 2" key="1">
    <citation type="journal article" date="2015" name="Int. J. Syst. Evol. Microbiol.">
        <title>Streptomyces gilvifuscus sp. nov., an actinomycete that produces antibacterial compounds isolated from soil.</title>
        <authorList>
            <person name="Nguyen T.M."/>
            <person name="Kim J."/>
        </authorList>
    </citation>
    <scope>NUCLEOTIDE SEQUENCE [LARGE SCALE GENOMIC DNA]</scope>
    <source>
        <strain evidence="1 2">T113</strain>
    </source>
</reference>
<evidence type="ECO:0000313" key="1">
    <source>
        <dbReference type="EMBL" id="MDC2961336.1"/>
    </source>
</evidence>
<dbReference type="Gene3D" id="2.60.120.10">
    <property type="entry name" value="Jelly Rolls"/>
    <property type="match status" value="1"/>
</dbReference>
<name>A0ABT5G9I7_9ACTN</name>
<dbReference type="Proteomes" id="UP001221328">
    <property type="component" value="Unassembled WGS sequence"/>
</dbReference>
<dbReference type="SUPFAM" id="SSF51182">
    <property type="entry name" value="RmlC-like cupins"/>
    <property type="match status" value="1"/>
</dbReference>